<evidence type="ECO:0000256" key="3">
    <source>
        <dbReference type="PROSITE-ProRule" id="PRU00023"/>
    </source>
</evidence>
<keyword evidence="6" id="KW-1185">Reference proteome</keyword>
<dbReference type="PANTHER" id="PTHR24173:SF74">
    <property type="entry name" value="ANKYRIN REPEAT DOMAIN-CONTAINING PROTEIN 16"/>
    <property type="match status" value="1"/>
</dbReference>
<sequence>MGMLDLPLEILLQILDELPAEANINALAKPCWHLYTLLNPIFYQRNIQNGQSSALLWAVRENQEATVLKCLEQGASISLPPPERKVSDDSDSDDDDSEYAAAACALHPLVCIAAEKGYDSILRILLEHGANPNGENWYPHLPLSLAIENRHDAAMHLLLDHADIELNPTRTRDAMAPPLFFALRLNSLEIVRDHRGARVDLAERQYRIGSLSWRALLIATASGSRPLVELLIQHGGCDPKERYNAVFHQAARFGYWHLFEYFAALGVDPNSTDEFEKGATAISATDHDGRNPLDRALSNGWDDCAELLLRRWAQPNTEFKDEPPLVSAAWSGLLKVTRYLLEIDSDANCVAGEDGWTPLICAAQNDTPDIARLLLESGRIDGIDARDVHGSTALCAAAAHGCPETADLLLKYGACLETRDEEGQTPLSLAAESNGTEMIRFLLDVGAEINSRDHQGWTPLFHAAHNNLHVYDLLLERGADPDVKDGNGNTAASEIGDSDVRLGR</sequence>
<dbReference type="Proteomes" id="UP001610563">
    <property type="component" value="Unassembled WGS sequence"/>
</dbReference>
<dbReference type="PANTHER" id="PTHR24173">
    <property type="entry name" value="ANKYRIN REPEAT CONTAINING"/>
    <property type="match status" value="1"/>
</dbReference>
<dbReference type="Pfam" id="PF12796">
    <property type="entry name" value="Ank_2"/>
    <property type="match status" value="2"/>
</dbReference>
<feature type="region of interest" description="Disordered" evidence="4">
    <location>
        <begin position="482"/>
        <end position="504"/>
    </location>
</feature>
<evidence type="ECO:0000256" key="2">
    <source>
        <dbReference type="ARBA" id="ARBA00023043"/>
    </source>
</evidence>
<feature type="repeat" description="ANK" evidence="3">
    <location>
        <begin position="354"/>
        <end position="378"/>
    </location>
</feature>
<evidence type="ECO:0000313" key="5">
    <source>
        <dbReference type="EMBL" id="KAL2800116.1"/>
    </source>
</evidence>
<protein>
    <submittedName>
        <fullName evidence="5">Ankyrin repeat-containing domain protein</fullName>
    </submittedName>
</protein>
<evidence type="ECO:0000313" key="6">
    <source>
        <dbReference type="Proteomes" id="UP001610563"/>
    </source>
</evidence>
<proteinExistence type="predicted"/>
<accession>A0ABR4GML2</accession>
<dbReference type="SMART" id="SM00248">
    <property type="entry name" value="ANK"/>
    <property type="match status" value="11"/>
</dbReference>
<reference evidence="5 6" key="1">
    <citation type="submission" date="2024-07" db="EMBL/GenBank/DDBJ databases">
        <title>Section-level genome sequencing and comparative genomics of Aspergillus sections Usti and Cavernicolus.</title>
        <authorList>
            <consortium name="Lawrence Berkeley National Laboratory"/>
            <person name="Nybo J.L."/>
            <person name="Vesth T.C."/>
            <person name="Theobald S."/>
            <person name="Frisvad J.C."/>
            <person name="Larsen T.O."/>
            <person name="Kjaerboelling I."/>
            <person name="Rothschild-Mancinelli K."/>
            <person name="Lyhne E.K."/>
            <person name="Kogle M.E."/>
            <person name="Barry K."/>
            <person name="Clum A."/>
            <person name="Na H."/>
            <person name="Ledsgaard L."/>
            <person name="Lin J."/>
            <person name="Lipzen A."/>
            <person name="Kuo A."/>
            <person name="Riley R."/>
            <person name="Mondo S."/>
            <person name="Labutti K."/>
            <person name="Haridas S."/>
            <person name="Pangalinan J."/>
            <person name="Salamov A.A."/>
            <person name="Simmons B.A."/>
            <person name="Magnuson J.K."/>
            <person name="Chen J."/>
            <person name="Drula E."/>
            <person name="Henrissat B."/>
            <person name="Wiebenga A."/>
            <person name="Lubbers R.J."/>
            <person name="Gomes A.C."/>
            <person name="Makela M.R."/>
            <person name="Stajich J."/>
            <person name="Grigoriev I.V."/>
            <person name="Mortensen U.H."/>
            <person name="De Vries R.P."/>
            <person name="Baker S.E."/>
            <person name="Andersen M.R."/>
        </authorList>
    </citation>
    <scope>NUCLEOTIDE SEQUENCE [LARGE SCALE GENOMIC DNA]</scope>
    <source>
        <strain evidence="5 6">CBS 209.92</strain>
    </source>
</reference>
<organism evidence="5 6">
    <name type="scientific">Aspergillus keveii</name>
    <dbReference type="NCBI Taxonomy" id="714993"/>
    <lineage>
        <taxon>Eukaryota</taxon>
        <taxon>Fungi</taxon>
        <taxon>Dikarya</taxon>
        <taxon>Ascomycota</taxon>
        <taxon>Pezizomycotina</taxon>
        <taxon>Eurotiomycetes</taxon>
        <taxon>Eurotiomycetidae</taxon>
        <taxon>Eurotiales</taxon>
        <taxon>Aspergillaceae</taxon>
        <taxon>Aspergillus</taxon>
        <taxon>Aspergillus subgen. Nidulantes</taxon>
    </lineage>
</organism>
<dbReference type="SUPFAM" id="SSF48403">
    <property type="entry name" value="Ankyrin repeat"/>
    <property type="match status" value="1"/>
</dbReference>
<gene>
    <name evidence="5" type="ORF">BJX66DRAFT_332261</name>
</gene>
<dbReference type="EMBL" id="JBFTWV010000004">
    <property type="protein sequence ID" value="KAL2800116.1"/>
    <property type="molecule type" value="Genomic_DNA"/>
</dbReference>
<dbReference type="PRINTS" id="PR01415">
    <property type="entry name" value="ANKYRIN"/>
</dbReference>
<dbReference type="InterPro" id="IPR036770">
    <property type="entry name" value="Ankyrin_rpt-contain_sf"/>
</dbReference>
<keyword evidence="1" id="KW-0677">Repeat</keyword>
<dbReference type="InterPro" id="IPR002110">
    <property type="entry name" value="Ankyrin_rpt"/>
</dbReference>
<evidence type="ECO:0000256" key="4">
    <source>
        <dbReference type="SAM" id="MobiDB-lite"/>
    </source>
</evidence>
<keyword evidence="2 3" id="KW-0040">ANK repeat</keyword>
<dbReference type="PROSITE" id="PS50297">
    <property type="entry name" value="ANK_REP_REGION"/>
    <property type="match status" value="3"/>
</dbReference>
<comment type="caution">
    <text evidence="5">The sequence shown here is derived from an EMBL/GenBank/DDBJ whole genome shotgun (WGS) entry which is preliminary data.</text>
</comment>
<dbReference type="Gene3D" id="1.25.40.20">
    <property type="entry name" value="Ankyrin repeat-containing domain"/>
    <property type="match status" value="2"/>
</dbReference>
<dbReference type="PROSITE" id="PS50088">
    <property type="entry name" value="ANK_REPEAT"/>
    <property type="match status" value="3"/>
</dbReference>
<name>A0ABR4GML2_9EURO</name>
<dbReference type="Pfam" id="PF13637">
    <property type="entry name" value="Ank_4"/>
    <property type="match status" value="1"/>
</dbReference>
<feature type="repeat" description="ANK" evidence="3">
    <location>
        <begin position="389"/>
        <end position="421"/>
    </location>
</feature>
<evidence type="ECO:0000256" key="1">
    <source>
        <dbReference type="ARBA" id="ARBA00022737"/>
    </source>
</evidence>
<feature type="repeat" description="ANK" evidence="3">
    <location>
        <begin position="422"/>
        <end position="454"/>
    </location>
</feature>